<name>A0ACC0LU86_RHOML</name>
<dbReference type="Proteomes" id="UP001062846">
    <property type="component" value="Chromosome 11"/>
</dbReference>
<reference evidence="1" key="1">
    <citation type="submission" date="2022-02" db="EMBL/GenBank/DDBJ databases">
        <title>Plant Genome Project.</title>
        <authorList>
            <person name="Zhang R.-G."/>
        </authorList>
    </citation>
    <scope>NUCLEOTIDE SEQUENCE</scope>
    <source>
        <strain evidence="1">AT1</strain>
    </source>
</reference>
<accession>A0ACC0LU86</accession>
<protein>
    <submittedName>
        <fullName evidence="1">Uncharacterized protein</fullName>
    </submittedName>
</protein>
<comment type="caution">
    <text evidence="1">The sequence shown here is derived from an EMBL/GenBank/DDBJ whole genome shotgun (WGS) entry which is preliminary data.</text>
</comment>
<evidence type="ECO:0000313" key="2">
    <source>
        <dbReference type="Proteomes" id="UP001062846"/>
    </source>
</evidence>
<dbReference type="EMBL" id="CM046398">
    <property type="protein sequence ID" value="KAI8532368.1"/>
    <property type="molecule type" value="Genomic_DNA"/>
</dbReference>
<sequence length="218" mass="23281">MSDVEEIEAPAVVPRTLQSGDKQPIRPLNISACMAQINLSAYKYKSSIARQRFELSITEMNVQIDRFASALQGVLGSIAIPWCPGTLTNYSMTSKAMFTFLWVILIVAHALPVTPVSSQDKNIFLLAGQSNIAGQGGVINGTWDGVVPPECGPNPSVLRLAANLTWVPAAEPLHKDIGGVNTAIGVGPGMSFANSVLARDPSIGLARGKVRLGIFLRW</sequence>
<evidence type="ECO:0000313" key="1">
    <source>
        <dbReference type="EMBL" id="KAI8532368.1"/>
    </source>
</evidence>
<organism evidence="1 2">
    <name type="scientific">Rhododendron molle</name>
    <name type="common">Chinese azalea</name>
    <name type="synonym">Azalea mollis</name>
    <dbReference type="NCBI Taxonomy" id="49168"/>
    <lineage>
        <taxon>Eukaryota</taxon>
        <taxon>Viridiplantae</taxon>
        <taxon>Streptophyta</taxon>
        <taxon>Embryophyta</taxon>
        <taxon>Tracheophyta</taxon>
        <taxon>Spermatophyta</taxon>
        <taxon>Magnoliopsida</taxon>
        <taxon>eudicotyledons</taxon>
        <taxon>Gunneridae</taxon>
        <taxon>Pentapetalae</taxon>
        <taxon>asterids</taxon>
        <taxon>Ericales</taxon>
        <taxon>Ericaceae</taxon>
        <taxon>Ericoideae</taxon>
        <taxon>Rhodoreae</taxon>
        <taxon>Rhododendron</taxon>
    </lineage>
</organism>
<keyword evidence="2" id="KW-1185">Reference proteome</keyword>
<proteinExistence type="predicted"/>
<gene>
    <name evidence="1" type="ORF">RHMOL_Rhmol11G0209500</name>
</gene>